<comment type="similarity">
    <text evidence="1 3">Belongs to the short-chain dehydrogenases/reductases (SDR) family.</text>
</comment>
<keyword evidence="2" id="KW-0560">Oxidoreductase</keyword>
<dbReference type="Proteomes" id="UP000800039">
    <property type="component" value="Unassembled WGS sequence"/>
</dbReference>
<dbReference type="SUPFAM" id="SSF51735">
    <property type="entry name" value="NAD(P)-binding Rossmann-fold domains"/>
    <property type="match status" value="1"/>
</dbReference>
<dbReference type="InterPro" id="IPR036291">
    <property type="entry name" value="NAD(P)-bd_dom_sf"/>
</dbReference>
<proteinExistence type="inferred from homology"/>
<dbReference type="CDD" id="cd05323">
    <property type="entry name" value="ADH_SDR_c_like"/>
    <property type="match status" value="1"/>
</dbReference>
<dbReference type="InterPro" id="IPR002347">
    <property type="entry name" value="SDR_fam"/>
</dbReference>
<evidence type="ECO:0000256" key="1">
    <source>
        <dbReference type="ARBA" id="ARBA00006484"/>
    </source>
</evidence>
<dbReference type="Pfam" id="PF00106">
    <property type="entry name" value="adh_short"/>
    <property type="match status" value="1"/>
</dbReference>
<dbReference type="GeneID" id="63845984"/>
<dbReference type="EMBL" id="ML976616">
    <property type="protein sequence ID" value="KAF1846783.1"/>
    <property type="molecule type" value="Genomic_DNA"/>
</dbReference>
<reference evidence="4" key="1">
    <citation type="submission" date="2020-01" db="EMBL/GenBank/DDBJ databases">
        <authorList>
            <consortium name="DOE Joint Genome Institute"/>
            <person name="Haridas S."/>
            <person name="Albert R."/>
            <person name="Binder M."/>
            <person name="Bloem J."/>
            <person name="Labutti K."/>
            <person name="Salamov A."/>
            <person name="Andreopoulos B."/>
            <person name="Baker S.E."/>
            <person name="Barry K."/>
            <person name="Bills G."/>
            <person name="Bluhm B.H."/>
            <person name="Cannon C."/>
            <person name="Castanera R."/>
            <person name="Culley D.E."/>
            <person name="Daum C."/>
            <person name="Ezra D."/>
            <person name="Gonzalez J.B."/>
            <person name="Henrissat B."/>
            <person name="Kuo A."/>
            <person name="Liang C."/>
            <person name="Lipzen A."/>
            <person name="Lutzoni F."/>
            <person name="Magnuson J."/>
            <person name="Mondo S."/>
            <person name="Nolan M."/>
            <person name="Ohm R."/>
            <person name="Pangilinan J."/>
            <person name="Park H.-J."/>
            <person name="Ramirez L."/>
            <person name="Alfaro M."/>
            <person name="Sun H."/>
            <person name="Tritt A."/>
            <person name="Yoshinaga Y."/>
            <person name="Zwiers L.-H."/>
            <person name="Turgeon B.G."/>
            <person name="Goodwin S.B."/>
            <person name="Spatafora J.W."/>
            <person name="Crous P.W."/>
            <person name="Grigoriev I.V."/>
        </authorList>
    </citation>
    <scope>NUCLEOTIDE SEQUENCE</scope>
    <source>
        <strain evidence="4">CBS 394.84</strain>
    </source>
</reference>
<comment type="caution">
    <text evidence="4">The sequence shown here is derived from an EMBL/GenBank/DDBJ whole genome shotgun (WGS) entry which is preliminary data.</text>
</comment>
<evidence type="ECO:0000313" key="4">
    <source>
        <dbReference type="EMBL" id="KAF1846783.1"/>
    </source>
</evidence>
<organism evidence="4 5">
    <name type="scientific">Cucurbitaria berberidis CBS 394.84</name>
    <dbReference type="NCBI Taxonomy" id="1168544"/>
    <lineage>
        <taxon>Eukaryota</taxon>
        <taxon>Fungi</taxon>
        <taxon>Dikarya</taxon>
        <taxon>Ascomycota</taxon>
        <taxon>Pezizomycotina</taxon>
        <taxon>Dothideomycetes</taxon>
        <taxon>Pleosporomycetidae</taxon>
        <taxon>Pleosporales</taxon>
        <taxon>Pleosporineae</taxon>
        <taxon>Cucurbitariaceae</taxon>
        <taxon>Cucurbitaria</taxon>
    </lineage>
</organism>
<evidence type="ECO:0000256" key="2">
    <source>
        <dbReference type="ARBA" id="ARBA00023002"/>
    </source>
</evidence>
<gene>
    <name evidence="4" type="ORF">K460DRAFT_284378</name>
</gene>
<keyword evidence="5" id="KW-1185">Reference proteome</keyword>
<dbReference type="RefSeq" id="XP_040789346.1">
    <property type="nucleotide sequence ID" value="XM_040928732.1"/>
</dbReference>
<dbReference type="Gene3D" id="3.40.50.720">
    <property type="entry name" value="NAD(P)-binding Rossmann-like Domain"/>
    <property type="match status" value="1"/>
</dbReference>
<dbReference type="PANTHER" id="PTHR43180">
    <property type="entry name" value="3-OXOACYL-(ACYL-CARRIER-PROTEIN) REDUCTASE (AFU_ORTHOLOGUE AFUA_6G11210)"/>
    <property type="match status" value="1"/>
</dbReference>
<dbReference type="OrthoDB" id="37659at2759"/>
<protein>
    <submittedName>
        <fullName evidence="4">NAD(P)-binding protein</fullName>
    </submittedName>
</protein>
<evidence type="ECO:0000256" key="3">
    <source>
        <dbReference type="RuleBase" id="RU000363"/>
    </source>
</evidence>
<sequence length="281" mass="29282">MAEVQINDGDLTGFKGKVAVITGGSSGIGLAAVQLLVSLGALVVSGDIQAPPATGDFLFVQTDIRSWTDTTKLFKAAKDKHGRVDYVFANAGIGPRANYLGLEVDENGDPKEPNNDTVNTNLNSVVNTATLAAHYMKDQAEGGSIVLMGSSTGLHPVRAVDYSTAKAGVLGFGRSFARLVEVAGLPIRVNTLAPSWTATQVLPDLENLLAAVSQNCQSTAVVARAAAYLMADKSRHGDVIFVCDGNYTEIEKAVLAPAYESIKGDTLSDDAVLAKVMALGG</sequence>
<dbReference type="PANTHER" id="PTHR43180:SF10">
    <property type="entry name" value="NAD(P)-BINDING PROTEIN"/>
    <property type="match status" value="1"/>
</dbReference>
<dbReference type="AlphaFoldDB" id="A0A9P4GIG6"/>
<dbReference type="GO" id="GO:0016491">
    <property type="term" value="F:oxidoreductase activity"/>
    <property type="evidence" value="ECO:0007669"/>
    <property type="project" value="UniProtKB-KW"/>
</dbReference>
<evidence type="ECO:0000313" key="5">
    <source>
        <dbReference type="Proteomes" id="UP000800039"/>
    </source>
</evidence>
<dbReference type="PRINTS" id="PR00080">
    <property type="entry name" value="SDRFAMILY"/>
</dbReference>
<name>A0A9P4GIG6_9PLEO</name>
<accession>A0A9P4GIG6</accession>
<dbReference type="PRINTS" id="PR00081">
    <property type="entry name" value="GDHRDH"/>
</dbReference>